<evidence type="ECO:0000313" key="2">
    <source>
        <dbReference type="EnsemblPlants" id="Kaladp0047s0136.1.v1.1.CDS.1"/>
    </source>
</evidence>
<accession>A0A7N0ZWU9</accession>
<feature type="region of interest" description="Disordered" evidence="1">
    <location>
        <begin position="305"/>
        <end position="327"/>
    </location>
</feature>
<evidence type="ECO:0000256" key="1">
    <source>
        <dbReference type="SAM" id="MobiDB-lite"/>
    </source>
</evidence>
<dbReference type="PANTHER" id="PTHR38530">
    <property type="entry name" value="OS06G0468300 PROTEIN"/>
    <property type="match status" value="1"/>
</dbReference>
<keyword evidence="3" id="KW-1185">Reference proteome</keyword>
<organism evidence="2 3">
    <name type="scientific">Kalanchoe fedtschenkoi</name>
    <name type="common">Lavender scallops</name>
    <name type="synonym">South American air plant</name>
    <dbReference type="NCBI Taxonomy" id="63787"/>
    <lineage>
        <taxon>Eukaryota</taxon>
        <taxon>Viridiplantae</taxon>
        <taxon>Streptophyta</taxon>
        <taxon>Embryophyta</taxon>
        <taxon>Tracheophyta</taxon>
        <taxon>Spermatophyta</taxon>
        <taxon>Magnoliopsida</taxon>
        <taxon>eudicotyledons</taxon>
        <taxon>Gunneridae</taxon>
        <taxon>Pentapetalae</taxon>
        <taxon>Saxifragales</taxon>
        <taxon>Crassulaceae</taxon>
        <taxon>Kalanchoe</taxon>
    </lineage>
</organism>
<name>A0A7N0ZWU9_KALFE</name>
<sequence>MSDPPADEFQQSNPPVVTAERNDTTSIVVFSADEARGDQAALPPLPRKTRDLPNLAECHSCGLRVNTSNGKDKLRILDSEWRVVLLCRKCCRRAAHGEMCTYCLGEVGGEGERFKCGECRSCVHKDCLVMFSDSAPWSYFDWSSVDVCVDCWLPSRVRKMRDVQGGRRRVSGNYLGSGKKLMEFGVKGDLENGLEKRAQLVVKPQMAYEDREKSMRQTEYEDREKSKRQTAYKDKEKSLRKGLVEKVDVGKEKCGLVYVSSAELGQKRKGVDDAELAFQLHRVMNSSPRILRNLRPSSASQLVKRRAARNASSVRTSAAGKKNGDGGVGFNDAANKGFDAKDDRVEGVLKEGQGSCSNNSMDLESFTWKELDLPKPELKLSYVRRKNRSNVDGRPDRYMFKYSRKKSRLKGLVARKYTYLYDRSSYESETSSTAIVLHTTNESQKFPDNCILALPVSMGSKGSSRNKV</sequence>
<dbReference type="CDD" id="cd15489">
    <property type="entry name" value="PHD_SF"/>
    <property type="match status" value="1"/>
</dbReference>
<feature type="region of interest" description="Disordered" evidence="1">
    <location>
        <begin position="1"/>
        <end position="21"/>
    </location>
</feature>
<evidence type="ECO:0000313" key="3">
    <source>
        <dbReference type="Proteomes" id="UP000594263"/>
    </source>
</evidence>
<reference evidence="2" key="1">
    <citation type="submission" date="2021-01" db="UniProtKB">
        <authorList>
            <consortium name="EnsemblPlants"/>
        </authorList>
    </citation>
    <scope>IDENTIFICATION</scope>
</reference>
<dbReference type="EnsemblPlants" id="Kaladp0047s0136.1.v1.1">
    <property type="protein sequence ID" value="Kaladp0047s0136.1.v1.1.CDS.1"/>
    <property type="gene ID" value="Kaladp0047s0136.v1.1"/>
</dbReference>
<feature type="region of interest" description="Disordered" evidence="1">
    <location>
        <begin position="209"/>
        <end position="237"/>
    </location>
</feature>
<proteinExistence type="predicted"/>
<dbReference type="Proteomes" id="UP000594263">
    <property type="component" value="Unplaced"/>
</dbReference>
<dbReference type="AlphaFoldDB" id="A0A7N0ZWU9"/>
<dbReference type="Gramene" id="Kaladp0047s0136.1.v1.1">
    <property type="protein sequence ID" value="Kaladp0047s0136.1.v1.1.CDS.1"/>
    <property type="gene ID" value="Kaladp0047s0136.v1.1"/>
</dbReference>
<protein>
    <submittedName>
        <fullName evidence="2">Uncharacterized protein</fullName>
    </submittedName>
</protein>